<proteinExistence type="predicted"/>
<dbReference type="PANTHER" id="PTHR43236">
    <property type="entry name" value="ANTITOXIN HIGA1"/>
    <property type="match status" value="1"/>
</dbReference>
<dbReference type="AlphaFoldDB" id="A0A3M9M5D6"/>
<reference evidence="2 3" key="1">
    <citation type="submission" date="2018-11" db="EMBL/GenBank/DDBJ databases">
        <title>Draft genome of Simplicispira Flexivirga sp. BO-16.</title>
        <authorList>
            <person name="Im W.T."/>
        </authorList>
    </citation>
    <scope>NUCLEOTIDE SEQUENCE [LARGE SCALE GENOMIC DNA]</scope>
    <source>
        <strain evidence="2 3">BO-16</strain>
    </source>
</reference>
<dbReference type="EMBL" id="RJJQ01000015">
    <property type="protein sequence ID" value="RNI20716.1"/>
    <property type="molecule type" value="Genomic_DNA"/>
</dbReference>
<evidence type="ECO:0000313" key="3">
    <source>
        <dbReference type="Proteomes" id="UP000271678"/>
    </source>
</evidence>
<organism evidence="2 3">
    <name type="scientific">Flexivirga caeni</name>
    <dbReference type="NCBI Taxonomy" id="2294115"/>
    <lineage>
        <taxon>Bacteria</taxon>
        <taxon>Bacillati</taxon>
        <taxon>Actinomycetota</taxon>
        <taxon>Actinomycetes</taxon>
        <taxon>Micrococcales</taxon>
        <taxon>Dermacoccaceae</taxon>
        <taxon>Flexivirga</taxon>
    </lineage>
</organism>
<dbReference type="RefSeq" id="WP_123272127.1">
    <property type="nucleotide sequence ID" value="NZ_RJJQ01000015.1"/>
</dbReference>
<name>A0A3M9M5D6_9MICO</name>
<protein>
    <submittedName>
        <fullName evidence="2">ImmA/IrrE family metallo-endopeptidase</fullName>
    </submittedName>
</protein>
<dbReference type="OrthoDB" id="9794834at2"/>
<accession>A0A3M9M5D6</accession>
<feature type="domain" description="IrrE N-terminal-like" evidence="1">
    <location>
        <begin position="71"/>
        <end position="170"/>
    </location>
</feature>
<dbReference type="Proteomes" id="UP000271678">
    <property type="component" value="Unassembled WGS sequence"/>
</dbReference>
<dbReference type="Gene3D" id="1.10.10.2910">
    <property type="match status" value="1"/>
</dbReference>
<dbReference type="InterPro" id="IPR052345">
    <property type="entry name" value="Rad_response_metalloprotease"/>
</dbReference>
<dbReference type="Pfam" id="PF06114">
    <property type="entry name" value="Peptidase_M78"/>
    <property type="match status" value="1"/>
</dbReference>
<dbReference type="PANTHER" id="PTHR43236:SF2">
    <property type="entry name" value="BLL0069 PROTEIN"/>
    <property type="match status" value="1"/>
</dbReference>
<evidence type="ECO:0000313" key="2">
    <source>
        <dbReference type="EMBL" id="RNI20716.1"/>
    </source>
</evidence>
<gene>
    <name evidence="2" type="ORF">EFY87_14150</name>
</gene>
<keyword evidence="3" id="KW-1185">Reference proteome</keyword>
<sequence>MNHTSSHQPSTLTSLRALIPQCRLDFDDTKAVAERQATRLLELLGSQHDGIHEHHLAALPRLRIVREPLPTSGLSYWNGREWIIALNESDGTARQRFTLLHEFKHIIDHGAHHRLYASEWEAERAADYFAACTLMPKPELKRVFCNITQRIDQLATYFGVSQQAIRVRLEQTGLVDSEKFTRQRCARPISTPRWQAQRFRTVQMKGSTA</sequence>
<comment type="caution">
    <text evidence="2">The sequence shown here is derived from an EMBL/GenBank/DDBJ whole genome shotgun (WGS) entry which is preliminary data.</text>
</comment>
<evidence type="ECO:0000259" key="1">
    <source>
        <dbReference type="Pfam" id="PF06114"/>
    </source>
</evidence>
<dbReference type="InterPro" id="IPR010359">
    <property type="entry name" value="IrrE_HExxH"/>
</dbReference>